<dbReference type="InterPro" id="IPR007577">
    <property type="entry name" value="GlycoTrfase_DXD_sugar-bd_CS"/>
</dbReference>
<feature type="region of interest" description="Disordered" evidence="2">
    <location>
        <begin position="460"/>
        <end position="509"/>
    </location>
</feature>
<dbReference type="Gene3D" id="3.90.550.20">
    <property type="match status" value="1"/>
</dbReference>
<dbReference type="InterPro" id="IPR029044">
    <property type="entry name" value="Nucleotide-diphossugar_trans"/>
</dbReference>
<evidence type="ECO:0000256" key="2">
    <source>
        <dbReference type="SAM" id="MobiDB-lite"/>
    </source>
</evidence>
<comment type="caution">
    <text evidence="3">The sequence shown here is derived from an EMBL/GenBank/DDBJ whole genome shotgun (WGS) entry which is preliminary data.</text>
</comment>
<dbReference type="AlphaFoldDB" id="A0A9P8G6Q4"/>
<comment type="similarity">
    <text evidence="1">Belongs to the glycosyltransferase 32 family.</text>
</comment>
<feature type="compositionally biased region" description="Basic and acidic residues" evidence="2">
    <location>
        <begin position="473"/>
        <end position="492"/>
    </location>
</feature>
<dbReference type="FunFam" id="3.90.550.20:FF:000004">
    <property type="entry name" value="Glycosyltransferase family 32 protein"/>
    <property type="match status" value="1"/>
</dbReference>
<dbReference type="GO" id="GO:0006487">
    <property type="term" value="P:protein N-linked glycosylation"/>
    <property type="evidence" value="ECO:0007669"/>
    <property type="project" value="TreeGrafter"/>
</dbReference>
<dbReference type="OrthoDB" id="409543at2759"/>
<organism evidence="3 4">
    <name type="scientific">Aureobasidium melanogenum</name>
    <name type="common">Aureobasidium pullulans var. melanogenum</name>
    <dbReference type="NCBI Taxonomy" id="46634"/>
    <lineage>
        <taxon>Eukaryota</taxon>
        <taxon>Fungi</taxon>
        <taxon>Dikarya</taxon>
        <taxon>Ascomycota</taxon>
        <taxon>Pezizomycotina</taxon>
        <taxon>Dothideomycetes</taxon>
        <taxon>Dothideomycetidae</taxon>
        <taxon>Dothideales</taxon>
        <taxon>Saccotheciaceae</taxon>
        <taxon>Aureobasidium</taxon>
    </lineage>
</organism>
<dbReference type="InterPro" id="IPR039367">
    <property type="entry name" value="Och1-like"/>
</dbReference>
<feature type="non-terminal residue" evidence="3">
    <location>
        <position position="509"/>
    </location>
</feature>
<sequence>MIGLSRNSSSSLRAFFMKQMQQLLVLCIVCVIICFSLNRFTNGPPELLLESKKFPRKIWQSWKVDPTRFETRDVERARTWTVKNPGHRYEVLTDDNADYYVEHHYGPLGLNRPDIISIYKSLNAKIIKQDLLRYLIMYVEGGLYADIDVEAIRPIKRFIPKAYDEADVDMVIGIEVDEPAFASHPVLGSKAQSFCQWTFMCKPRLPVMMRLIENIMKWLHELARKQDKPISDLHLDFNEVLTGTGPSAFTIAILAEMSKTVGRNVAWDRFTELTEAKLVGGILVLPVEAFAAGTGHSDSGNHKGKGALVKHHFHASSWPTNHPRFKHPVYGEVEKCNWDAECVKLWDANTAFFNGLQEEERLRIINIKEQRTFGASDYQAVANDVPTDSQNPPAVDLRENLSPVDMVAEKLPGESAGKDPIVHADSAEAVVPNSPHPDTGREERTQLVDSVLEDGQVMMSPNEKPIVPAEAAAPERDDVLEMRSVDTEKELTDAADADSWQKLTPGLDL</sequence>
<dbReference type="PANTHER" id="PTHR31834">
    <property type="entry name" value="INITIATION-SPECIFIC ALPHA-1,6-MANNOSYLTRANSFERASE"/>
    <property type="match status" value="1"/>
</dbReference>
<dbReference type="GO" id="GO:0000136">
    <property type="term" value="C:mannan polymerase complex"/>
    <property type="evidence" value="ECO:0007669"/>
    <property type="project" value="TreeGrafter"/>
</dbReference>
<dbReference type="GO" id="GO:0000009">
    <property type="term" value="F:alpha-1,6-mannosyltransferase activity"/>
    <property type="evidence" value="ECO:0007669"/>
    <property type="project" value="InterPro"/>
</dbReference>
<dbReference type="Pfam" id="PF04488">
    <property type="entry name" value="Gly_transf_sug"/>
    <property type="match status" value="1"/>
</dbReference>
<dbReference type="PANTHER" id="PTHR31834:SF8">
    <property type="entry name" value="TRANSFERASE, PUTATIVE (AFU_ORTHOLOGUE AFUA_6G14040)-RELATED"/>
    <property type="match status" value="1"/>
</dbReference>
<evidence type="ECO:0000313" key="4">
    <source>
        <dbReference type="Proteomes" id="UP000767238"/>
    </source>
</evidence>
<evidence type="ECO:0000313" key="3">
    <source>
        <dbReference type="EMBL" id="KAH0210184.1"/>
    </source>
</evidence>
<dbReference type="SUPFAM" id="SSF53448">
    <property type="entry name" value="Nucleotide-diphospho-sugar transferases"/>
    <property type="match status" value="1"/>
</dbReference>
<name>A0A9P8G6Q4_AURME</name>
<dbReference type="Proteomes" id="UP000767238">
    <property type="component" value="Unassembled WGS sequence"/>
</dbReference>
<dbReference type="EMBL" id="JAHFYH010000181">
    <property type="protein sequence ID" value="KAH0210184.1"/>
    <property type="molecule type" value="Genomic_DNA"/>
</dbReference>
<gene>
    <name evidence="3" type="ORF">KCV03_g10135</name>
</gene>
<reference evidence="3" key="1">
    <citation type="journal article" date="2021" name="J Fungi (Basel)">
        <title>Virulence traits and population genomics of the black yeast Aureobasidium melanogenum.</title>
        <authorList>
            <person name="Cernosa A."/>
            <person name="Sun X."/>
            <person name="Gostincar C."/>
            <person name="Fang C."/>
            <person name="Gunde-Cimerman N."/>
            <person name="Song Z."/>
        </authorList>
    </citation>
    <scope>NUCLEOTIDE SEQUENCE</scope>
    <source>
        <strain evidence="3">EXF-8016</strain>
    </source>
</reference>
<evidence type="ECO:0000256" key="1">
    <source>
        <dbReference type="ARBA" id="ARBA00009003"/>
    </source>
</evidence>
<protein>
    <submittedName>
        <fullName evidence="3">Glycosyltransferase family 32 protein</fullName>
    </submittedName>
</protein>
<reference evidence="3" key="2">
    <citation type="submission" date="2021-08" db="EMBL/GenBank/DDBJ databases">
        <authorList>
            <person name="Gostincar C."/>
            <person name="Sun X."/>
            <person name="Song Z."/>
            <person name="Gunde-Cimerman N."/>
        </authorList>
    </citation>
    <scope>NUCLEOTIDE SEQUENCE</scope>
    <source>
        <strain evidence="3">EXF-8016</strain>
    </source>
</reference>
<proteinExistence type="inferred from homology"/>
<accession>A0A9P8G6Q4</accession>